<comment type="caution">
    <text evidence="1">The sequence shown here is derived from an EMBL/GenBank/DDBJ whole genome shotgun (WGS) entry which is preliminary data.</text>
</comment>
<evidence type="ECO:0000313" key="1">
    <source>
        <dbReference type="EMBL" id="MRY14754.1"/>
    </source>
</evidence>
<name>A0A6G1ZLB5_9BACT</name>
<reference evidence="1" key="1">
    <citation type="journal article" date="2019" name="Nat. Med.">
        <title>A library of human gut bacterial isolates paired with longitudinal multiomics data enables mechanistic microbiome research.</title>
        <authorList>
            <person name="Poyet M."/>
            <person name="Groussin M."/>
            <person name="Gibbons S.M."/>
            <person name="Avila-Pacheco J."/>
            <person name="Jiang X."/>
            <person name="Kearney S.M."/>
            <person name="Perrotta A.R."/>
            <person name="Berdy B."/>
            <person name="Zhao S."/>
            <person name="Lieberman T.D."/>
            <person name="Swanson P.K."/>
            <person name="Smith M."/>
            <person name="Roesemann S."/>
            <person name="Alexander J.E."/>
            <person name="Rich S.A."/>
            <person name="Livny J."/>
            <person name="Vlamakis H."/>
            <person name="Clish C."/>
            <person name="Bullock K."/>
            <person name="Deik A."/>
            <person name="Scott J."/>
            <person name="Pierce K.A."/>
            <person name="Xavier R.J."/>
            <person name="Alm E.J."/>
        </authorList>
    </citation>
    <scope>NUCLEOTIDE SEQUENCE</scope>
    <source>
        <strain evidence="1">BIOML-A4</strain>
    </source>
</reference>
<evidence type="ECO:0008006" key="2">
    <source>
        <dbReference type="Google" id="ProtNLM"/>
    </source>
</evidence>
<dbReference type="EMBL" id="WKLP01000066">
    <property type="protein sequence ID" value="MRY14754.1"/>
    <property type="molecule type" value="Genomic_DNA"/>
</dbReference>
<gene>
    <name evidence="1" type="ORF">GKE01_25370</name>
</gene>
<accession>A0A6G1ZLB5</accession>
<sequence length="244" mass="28215">MSQVPFRRIVVLIKGFSKTAYEYQLDCSYLSKYIEYFKSIAGGAFEDNEILEIKKCSVDMLKKMMVEIRVDFAVIVYVGHGATQDNYQLFQLSENEIIKPGQFVSISEKVLVILESCRCKINGINAIDLTDKIPNFRDGGIVRRKISREESRHRYIGQIKKCHIGLVVCFACSEDEEALDYIFTTELLEHAMNWYSNRENYNPVLSIVDVMKYISISLSIFKPDIKQHPVFVGVEQFPFVISRY</sequence>
<dbReference type="AlphaFoldDB" id="A0A6G1ZLB5"/>
<dbReference type="RefSeq" id="WP_010803594.1">
    <property type="nucleotide sequence ID" value="NZ_CAJSYT010000001.1"/>
</dbReference>
<proteinExistence type="predicted"/>
<protein>
    <recommendedName>
        <fullName evidence="2">Caspase family protein</fullName>
    </recommendedName>
</protein>
<organism evidence="1">
    <name type="scientific">Parabacteroides goldsteinii</name>
    <dbReference type="NCBI Taxonomy" id="328812"/>
    <lineage>
        <taxon>Bacteria</taxon>
        <taxon>Pseudomonadati</taxon>
        <taxon>Bacteroidota</taxon>
        <taxon>Bacteroidia</taxon>
        <taxon>Bacteroidales</taxon>
        <taxon>Tannerellaceae</taxon>
        <taxon>Parabacteroides</taxon>
    </lineage>
</organism>